<evidence type="ECO:0000256" key="9">
    <source>
        <dbReference type="ARBA" id="ARBA00022840"/>
    </source>
</evidence>
<dbReference type="PANTHER" id="PTHR42921">
    <property type="entry name" value="ACETOACETYL-COA SYNTHETASE"/>
    <property type="match status" value="1"/>
</dbReference>
<dbReference type="InterPro" id="IPR045851">
    <property type="entry name" value="AMP-bd_C_sf"/>
</dbReference>
<comment type="similarity">
    <text evidence="2">Belongs to the ATP-dependent AMP-binding enzyme family.</text>
</comment>
<evidence type="ECO:0000256" key="7">
    <source>
        <dbReference type="ARBA" id="ARBA00022741"/>
    </source>
</evidence>
<sequence length="198" mass="22071">MGIDISCFLRQNFSLPVYKGEIQAQNLGMAMEVWNEEGDGSNGSKYRKAYFSKFPGIWAHGDCRINPKTGGIVMLGWSVPSPVSTVDSFKEVEDSLCVPQYNKYGEERVILFLEMASGHAFQPDLVKRIHDTIHVGLSVRHVLSLILETKGIPYTLNGKKVEVAVKQIVAGKAVEQRGAFSNPEALHLYWDIPELQGF</sequence>
<dbReference type="FunFam" id="3.30.300.30:FF:000037">
    <property type="entry name" value="acetoacetyl-CoA synthetase"/>
    <property type="match status" value="1"/>
</dbReference>
<reference evidence="11" key="1">
    <citation type="submission" date="2025-08" db="UniProtKB">
        <authorList>
            <consortium name="Ensembl"/>
        </authorList>
    </citation>
    <scope>IDENTIFICATION</scope>
</reference>
<evidence type="ECO:0000313" key="11">
    <source>
        <dbReference type="Ensembl" id="ENSMNEP00000041680.1"/>
    </source>
</evidence>
<evidence type="ECO:0000256" key="3">
    <source>
        <dbReference type="ARBA" id="ARBA00012988"/>
    </source>
</evidence>
<reference evidence="11" key="2">
    <citation type="submission" date="2025-09" db="UniProtKB">
        <authorList>
            <consortium name="Ensembl"/>
        </authorList>
    </citation>
    <scope>IDENTIFICATION</scope>
</reference>
<evidence type="ECO:0000256" key="8">
    <source>
        <dbReference type="ARBA" id="ARBA00022832"/>
    </source>
</evidence>
<proteinExistence type="inferred from homology"/>
<dbReference type="STRING" id="9545.ENSMNEP00000041680"/>
<dbReference type="Bgee" id="ENSMNEG00000043660">
    <property type="expression patterns" value="Expressed in multicellular organism"/>
</dbReference>
<accession>A0A2K6E0I8</accession>
<organism evidence="11 12">
    <name type="scientific">Macaca nemestrina</name>
    <name type="common">Pig-tailed macaque</name>
    <dbReference type="NCBI Taxonomy" id="9545"/>
    <lineage>
        <taxon>Eukaryota</taxon>
        <taxon>Metazoa</taxon>
        <taxon>Chordata</taxon>
        <taxon>Craniata</taxon>
        <taxon>Vertebrata</taxon>
        <taxon>Euteleostomi</taxon>
        <taxon>Mammalia</taxon>
        <taxon>Eutheria</taxon>
        <taxon>Euarchontoglires</taxon>
        <taxon>Primates</taxon>
        <taxon>Haplorrhini</taxon>
        <taxon>Catarrhini</taxon>
        <taxon>Cercopithecidae</taxon>
        <taxon>Cercopithecinae</taxon>
        <taxon>Macaca</taxon>
    </lineage>
</organism>
<keyword evidence="12" id="KW-1185">Reference proteome</keyword>
<protein>
    <recommendedName>
        <fullName evidence="4">Acetoacetyl-CoA synthetase</fullName>
        <ecNumber evidence="3">6.2.1.16</ecNumber>
    </recommendedName>
</protein>
<evidence type="ECO:0000313" key="12">
    <source>
        <dbReference type="Proteomes" id="UP000233120"/>
    </source>
</evidence>
<dbReference type="Proteomes" id="UP000233120">
    <property type="component" value="Unassembled WGS sequence"/>
</dbReference>
<evidence type="ECO:0000256" key="1">
    <source>
        <dbReference type="ARBA" id="ARBA00004514"/>
    </source>
</evidence>
<dbReference type="GO" id="GO:0032024">
    <property type="term" value="P:positive regulation of insulin secretion"/>
    <property type="evidence" value="ECO:0007669"/>
    <property type="project" value="TreeGrafter"/>
</dbReference>
<evidence type="ECO:0000256" key="5">
    <source>
        <dbReference type="ARBA" id="ARBA00022490"/>
    </source>
</evidence>
<evidence type="ECO:0000256" key="2">
    <source>
        <dbReference type="ARBA" id="ARBA00006432"/>
    </source>
</evidence>
<keyword evidence="10" id="KW-0443">Lipid metabolism</keyword>
<dbReference type="PANTHER" id="PTHR42921:SF1">
    <property type="entry name" value="ACETOACETYL-COA SYNTHETASE"/>
    <property type="match status" value="1"/>
</dbReference>
<evidence type="ECO:0000256" key="6">
    <source>
        <dbReference type="ARBA" id="ARBA00022598"/>
    </source>
</evidence>
<comment type="subcellular location">
    <subcellularLocation>
        <location evidence="1">Cytoplasm</location>
        <location evidence="1">Cytosol</location>
    </subcellularLocation>
</comment>
<keyword evidence="5" id="KW-0963">Cytoplasm</keyword>
<dbReference type="GO" id="GO:0006631">
    <property type="term" value="P:fatty acid metabolic process"/>
    <property type="evidence" value="ECO:0007669"/>
    <property type="project" value="UniProtKB-KW"/>
</dbReference>
<dbReference type="Gene3D" id="3.30.300.30">
    <property type="match status" value="1"/>
</dbReference>
<evidence type="ECO:0000256" key="4">
    <source>
        <dbReference type="ARBA" id="ARBA00015326"/>
    </source>
</evidence>
<keyword evidence="8" id="KW-0276">Fatty acid metabolism</keyword>
<dbReference type="Ensembl" id="ENSMNET00000066179.1">
    <property type="protein sequence ID" value="ENSMNEP00000041680.1"/>
    <property type="gene ID" value="ENSMNEG00000043660.1"/>
</dbReference>
<evidence type="ECO:0000256" key="10">
    <source>
        <dbReference type="ARBA" id="ARBA00023098"/>
    </source>
</evidence>
<dbReference type="AlphaFoldDB" id="A0A2K6E0I8"/>
<dbReference type="SUPFAM" id="SSF56801">
    <property type="entry name" value="Acetyl-CoA synthetase-like"/>
    <property type="match status" value="1"/>
</dbReference>
<name>A0A2K6E0I8_MACNE</name>
<dbReference type="EC" id="6.2.1.16" evidence="3"/>
<dbReference type="GO" id="GO:0005524">
    <property type="term" value="F:ATP binding"/>
    <property type="evidence" value="ECO:0007669"/>
    <property type="project" value="UniProtKB-KW"/>
</dbReference>
<dbReference type="GeneTree" id="ENSGT00940000156044"/>
<keyword evidence="7" id="KW-0547">Nucleotide-binding</keyword>
<keyword evidence="9" id="KW-0067">ATP-binding</keyword>
<keyword evidence="6" id="KW-0436">Ligase</keyword>
<dbReference type="GO" id="GO:0030729">
    <property type="term" value="F:acetoacetate-CoA ligase activity"/>
    <property type="evidence" value="ECO:0007669"/>
    <property type="project" value="UniProtKB-EC"/>
</dbReference>
<dbReference type="OMA" id="EALHLYW"/>
<dbReference type="GO" id="GO:0005829">
    <property type="term" value="C:cytosol"/>
    <property type="evidence" value="ECO:0007669"/>
    <property type="project" value="UniProtKB-SubCell"/>
</dbReference>